<gene>
    <name evidence="5" type="ORF">PHO31112_01348</name>
</gene>
<dbReference type="InterPro" id="IPR011610">
    <property type="entry name" value="SAM_mthyl_Trfase_ML2640-like"/>
</dbReference>
<keyword evidence="6" id="KW-1185">Reference proteome</keyword>
<feature type="domain" description="HTH merR-type" evidence="4">
    <location>
        <begin position="1"/>
        <end position="71"/>
    </location>
</feature>
<dbReference type="SUPFAM" id="SSF53335">
    <property type="entry name" value="S-adenosyl-L-methionine-dependent methyltransferases"/>
    <property type="match status" value="1"/>
</dbReference>
<dbReference type="GO" id="GO:0006355">
    <property type="term" value="P:regulation of DNA-templated transcription"/>
    <property type="evidence" value="ECO:0007669"/>
    <property type="project" value="InterPro"/>
</dbReference>
<evidence type="ECO:0000259" key="4">
    <source>
        <dbReference type="PROSITE" id="PS50937"/>
    </source>
</evidence>
<dbReference type="GO" id="GO:0003677">
    <property type="term" value="F:DNA binding"/>
    <property type="evidence" value="ECO:0007669"/>
    <property type="project" value="InterPro"/>
</dbReference>
<dbReference type="Gene3D" id="3.40.50.150">
    <property type="entry name" value="Vaccinia Virus protein VP39"/>
    <property type="match status" value="1"/>
</dbReference>
<evidence type="ECO:0000256" key="3">
    <source>
        <dbReference type="ARBA" id="ARBA00022679"/>
    </source>
</evidence>
<sequence>MRLKIGELAKKVGLSVRALHHYDAIGLLSPSQRTDGGARLYGRDDLIRLHRIEALKRFGYSLPDIKASLDGQQAGVPLQILQRQIAELNEQALRAQRLGRHLQYIVDMIAAGGEATATGWLNTLELVNMYQKHLDDDELDALLASGPDTVPPTDPAWGELIDEVRCAVQQALPAESGAAQALAWRWIRLVIRMTCNDPALATKLTMMQLGEPRAQQIAGITAEMLAWIDKVFTHARCALLAKYLSPAQAEEVRRRQFATLKNRAWPALVAELRAHRDAGVDAGATPVQAIVERWQQLFRESFCGDDAVLEARVRDALMREPDLQLGVGLDDSLLAYLHKAYIVGHDMTPANAGPKPSALMVATQRAAHQLLDRPLVLEDPVALTILGAAEAQALRDDIDRFRHPTSVGMRSSVVARSRLADDVWAEAVERGIRQYVVLGAGLDTSAYRHPDAPGRLFEVDLPATQQWKQARLRDTGIAVPPSLHFVPVDFESVGLAEGLARAGFDADAPAIFSWLGVTMYLDEAAVIETLRFIAGCAKGSAVLFEYVMPLSSLPPGMRIAMEQLTAQFAARGEPWKSFFDPAALAETLITLGFSHSNTWTPDELNQRYLENRADGLHIGATPARLVLATV</sequence>
<comment type="similarity">
    <text evidence="1">Belongs to the UPF0677 family.</text>
</comment>
<dbReference type="InterPro" id="IPR007213">
    <property type="entry name" value="Ppm1/Ppm2/Tcmp"/>
</dbReference>
<dbReference type="Pfam" id="PF04072">
    <property type="entry name" value="LCM"/>
    <property type="match status" value="1"/>
</dbReference>
<dbReference type="PANTHER" id="PTHR43619:SF2">
    <property type="entry name" value="S-ADENOSYL-L-METHIONINE-DEPENDENT METHYLTRANSFERASES SUPERFAMILY PROTEIN"/>
    <property type="match status" value="1"/>
</dbReference>
<dbReference type="PROSITE" id="PS00552">
    <property type="entry name" value="HTH_MERR_1"/>
    <property type="match status" value="1"/>
</dbReference>
<keyword evidence="2" id="KW-0489">Methyltransferase</keyword>
<dbReference type="PANTHER" id="PTHR43619">
    <property type="entry name" value="S-ADENOSYL-L-METHIONINE-DEPENDENT METHYLTRANSFERASE YKTD-RELATED"/>
    <property type="match status" value="1"/>
</dbReference>
<dbReference type="Proteomes" id="UP000343317">
    <property type="component" value="Unassembled WGS sequence"/>
</dbReference>
<keyword evidence="3" id="KW-0808">Transferase</keyword>
<dbReference type="PROSITE" id="PS50937">
    <property type="entry name" value="HTH_MERR_2"/>
    <property type="match status" value="1"/>
</dbReference>
<name>A0A5E4TFQ3_9BURK</name>
<dbReference type="SMART" id="SM00422">
    <property type="entry name" value="HTH_MERR"/>
    <property type="match status" value="1"/>
</dbReference>
<evidence type="ECO:0000256" key="2">
    <source>
        <dbReference type="ARBA" id="ARBA00022603"/>
    </source>
</evidence>
<dbReference type="Gene3D" id="1.10.1660.10">
    <property type="match status" value="1"/>
</dbReference>
<evidence type="ECO:0000313" key="5">
    <source>
        <dbReference type="EMBL" id="VVD85773.1"/>
    </source>
</evidence>
<dbReference type="EMBL" id="CABPSM010000003">
    <property type="protein sequence ID" value="VVD85773.1"/>
    <property type="molecule type" value="Genomic_DNA"/>
</dbReference>
<dbReference type="CDD" id="cd04788">
    <property type="entry name" value="HTH_NolA-AlbR"/>
    <property type="match status" value="1"/>
</dbReference>
<evidence type="ECO:0000256" key="1">
    <source>
        <dbReference type="ARBA" id="ARBA00008138"/>
    </source>
</evidence>
<proteinExistence type="inferred from homology"/>
<dbReference type="GO" id="GO:0032259">
    <property type="term" value="P:methylation"/>
    <property type="evidence" value="ECO:0007669"/>
    <property type="project" value="UniProtKB-KW"/>
</dbReference>
<organism evidence="5 6">
    <name type="scientific">Pandoraea horticolens</name>
    <dbReference type="NCBI Taxonomy" id="2508298"/>
    <lineage>
        <taxon>Bacteria</taxon>
        <taxon>Pseudomonadati</taxon>
        <taxon>Pseudomonadota</taxon>
        <taxon>Betaproteobacteria</taxon>
        <taxon>Burkholderiales</taxon>
        <taxon>Burkholderiaceae</taxon>
        <taxon>Pandoraea</taxon>
    </lineage>
</organism>
<dbReference type="InterPro" id="IPR009061">
    <property type="entry name" value="DNA-bd_dom_put_sf"/>
</dbReference>
<dbReference type="SUPFAM" id="SSF46955">
    <property type="entry name" value="Putative DNA-binding domain"/>
    <property type="match status" value="1"/>
</dbReference>
<dbReference type="InterPro" id="IPR029063">
    <property type="entry name" value="SAM-dependent_MTases_sf"/>
</dbReference>
<dbReference type="NCBIfam" id="TIGR00027">
    <property type="entry name" value="mthyl_TIGR00027"/>
    <property type="match status" value="1"/>
</dbReference>
<dbReference type="AlphaFoldDB" id="A0A5E4TFQ3"/>
<evidence type="ECO:0000313" key="6">
    <source>
        <dbReference type="Proteomes" id="UP000343317"/>
    </source>
</evidence>
<dbReference type="InterPro" id="IPR000551">
    <property type="entry name" value="MerR-type_HTH_dom"/>
</dbReference>
<dbReference type="RefSeq" id="WP_150619797.1">
    <property type="nucleotide sequence ID" value="NZ_CABPSM010000003.1"/>
</dbReference>
<accession>A0A5E4TFQ3</accession>
<protein>
    <submittedName>
        <fullName evidence="5">MerR family transcriptional regulator</fullName>
    </submittedName>
</protein>
<dbReference type="PRINTS" id="PR00040">
    <property type="entry name" value="HTHMERR"/>
</dbReference>
<dbReference type="Pfam" id="PF13411">
    <property type="entry name" value="MerR_1"/>
    <property type="match status" value="1"/>
</dbReference>
<reference evidence="5 6" key="1">
    <citation type="submission" date="2019-08" db="EMBL/GenBank/DDBJ databases">
        <authorList>
            <person name="Peeters C."/>
        </authorList>
    </citation>
    <scope>NUCLEOTIDE SEQUENCE [LARGE SCALE GENOMIC DNA]</scope>
    <source>
        <strain evidence="5 6">LMG 31112</strain>
    </source>
</reference>
<dbReference type="GO" id="GO:0008168">
    <property type="term" value="F:methyltransferase activity"/>
    <property type="evidence" value="ECO:0007669"/>
    <property type="project" value="UniProtKB-KW"/>
</dbReference>